<name>A0A7G8LHU5_9CAUD</name>
<dbReference type="EMBL" id="MT658803">
    <property type="protein sequence ID" value="QNJ56817.1"/>
    <property type="molecule type" value="Genomic_DNA"/>
</dbReference>
<keyword evidence="2" id="KW-1185">Reference proteome</keyword>
<dbReference type="RefSeq" id="YP_010014068.1">
    <property type="nucleotide sequence ID" value="NC_053516.1"/>
</dbReference>
<accession>A0A7G8LHU5</accession>
<protein>
    <submittedName>
        <fullName evidence="1">Uncharacterized protein</fullName>
    </submittedName>
</protein>
<dbReference type="GeneID" id="63210750"/>
<dbReference type="KEGG" id="vg:63210750"/>
<reference evidence="1 2" key="1">
    <citation type="submission" date="2020-06" db="EMBL/GenBank/DDBJ databases">
        <authorList>
            <person name="Spencer C.E."/>
            <person name="Frederick G.D."/>
            <person name="Baliraine F.N."/>
            <person name="Favela G."/>
            <person name="Farmer V."/>
            <person name="Galindo A."/>
            <person name="Garlena R.A."/>
            <person name="Russell D.A."/>
            <person name="Pope W.H."/>
            <person name="Jacobs-Sera D."/>
            <person name="Hatfull G.F."/>
        </authorList>
    </citation>
    <scope>NUCLEOTIDE SEQUENCE [LARGE SCALE GENOMIC DNA]</scope>
</reference>
<evidence type="ECO:0000313" key="1">
    <source>
        <dbReference type="EMBL" id="QNJ56817.1"/>
    </source>
</evidence>
<dbReference type="Proteomes" id="UP000515841">
    <property type="component" value="Segment"/>
</dbReference>
<sequence>MSQQVSILVEYRDGKPRTAIGAHSWTAEKTRAYTRKGAAENYRDQAMRSDLHRQSHTPDHQVRDIRILTITIPDDGPVGDGMWPEILPQVSTEWS</sequence>
<gene>
    <name evidence="1" type="primary">7</name>
    <name evidence="1" type="ORF">SEA_REINDEER_7</name>
</gene>
<evidence type="ECO:0000313" key="2">
    <source>
        <dbReference type="Proteomes" id="UP000515841"/>
    </source>
</evidence>
<proteinExistence type="predicted"/>
<organism evidence="1 2">
    <name type="scientific">Mycobacterium phage Reindeer</name>
    <dbReference type="NCBI Taxonomy" id="2762283"/>
    <lineage>
        <taxon>Viruses</taxon>
        <taxon>Duplodnaviria</taxon>
        <taxon>Heunggongvirae</taxon>
        <taxon>Uroviricota</taxon>
        <taxon>Caudoviricetes</taxon>
        <taxon>Vilmaviridae</taxon>
        <taxon>Mclasvirinae</taxon>
        <taxon>Bongovirus</taxon>
        <taxon>Bongovirus reindeer</taxon>
    </lineage>
</organism>